<dbReference type="Pfam" id="PF00405">
    <property type="entry name" value="Transferrin"/>
    <property type="match status" value="2"/>
</dbReference>
<dbReference type="GO" id="GO:0006826">
    <property type="term" value="P:iron ion transport"/>
    <property type="evidence" value="ECO:0007669"/>
    <property type="project" value="TreeGrafter"/>
</dbReference>
<dbReference type="GO" id="GO:0005886">
    <property type="term" value="C:plasma membrane"/>
    <property type="evidence" value="ECO:0007669"/>
    <property type="project" value="TreeGrafter"/>
</dbReference>
<dbReference type="Gene3D" id="3.40.190.10">
    <property type="entry name" value="Periplasmic binding protein-like II"/>
    <property type="match status" value="3"/>
</dbReference>
<dbReference type="GO" id="GO:0005769">
    <property type="term" value="C:early endosome"/>
    <property type="evidence" value="ECO:0007669"/>
    <property type="project" value="TreeGrafter"/>
</dbReference>
<protein>
    <recommendedName>
        <fullName evidence="1">Transferrin-like domain-containing protein</fullName>
    </recommendedName>
</protein>
<dbReference type="CDD" id="cd13529">
    <property type="entry name" value="PBP2_transferrin"/>
    <property type="match status" value="1"/>
</dbReference>
<organism evidence="2">
    <name type="scientific">Menopon gallinae</name>
    <name type="common">poultry shaft louse</name>
    <dbReference type="NCBI Taxonomy" id="328185"/>
    <lineage>
        <taxon>Eukaryota</taxon>
        <taxon>Metazoa</taxon>
        <taxon>Ecdysozoa</taxon>
        <taxon>Arthropoda</taxon>
        <taxon>Hexapoda</taxon>
        <taxon>Insecta</taxon>
        <taxon>Pterygota</taxon>
        <taxon>Neoptera</taxon>
        <taxon>Paraneoptera</taxon>
        <taxon>Psocodea</taxon>
        <taxon>Troctomorpha</taxon>
        <taxon>Phthiraptera</taxon>
        <taxon>Amblycera</taxon>
        <taxon>Menoponidae</taxon>
        <taxon>Menopon</taxon>
    </lineage>
</organism>
<dbReference type="InterPro" id="IPR001156">
    <property type="entry name" value="Transferrin-like_dom"/>
</dbReference>
<accession>A0AAW2HJ96</accession>
<proteinExistence type="predicted"/>
<dbReference type="PANTHER" id="PTHR11485:SF54">
    <property type="entry name" value="TRANSFERRIN"/>
    <property type="match status" value="1"/>
</dbReference>
<name>A0AAW2HJ96_9NEOP</name>
<dbReference type="SMART" id="SM00094">
    <property type="entry name" value="TR_FER"/>
    <property type="match status" value="1"/>
</dbReference>
<dbReference type="GO" id="GO:0055037">
    <property type="term" value="C:recycling endosome"/>
    <property type="evidence" value="ECO:0007669"/>
    <property type="project" value="TreeGrafter"/>
</dbReference>
<gene>
    <name evidence="2" type="ORF">PYX00_007426</name>
</gene>
<comment type="caution">
    <text evidence="2">The sequence shown here is derived from an EMBL/GenBank/DDBJ whole genome shotgun (WGS) entry which is preliminary data.</text>
</comment>
<dbReference type="PROSITE" id="PS51408">
    <property type="entry name" value="TRANSFERRIN_LIKE_4"/>
    <property type="match status" value="2"/>
</dbReference>
<dbReference type="PANTHER" id="PTHR11485">
    <property type="entry name" value="TRANSFERRIN"/>
    <property type="match status" value="1"/>
</dbReference>
<evidence type="ECO:0000313" key="2">
    <source>
        <dbReference type="EMBL" id="KAL0269817.1"/>
    </source>
</evidence>
<evidence type="ECO:0000259" key="1">
    <source>
        <dbReference type="PROSITE" id="PS51408"/>
    </source>
</evidence>
<dbReference type="SUPFAM" id="SSF53850">
    <property type="entry name" value="Periplasmic binding protein-like II"/>
    <property type="match status" value="2"/>
</dbReference>
<feature type="domain" description="Transferrin-like" evidence="1">
    <location>
        <begin position="1"/>
        <end position="251"/>
    </location>
</feature>
<sequence>MNYKFGTVVVVSNSLNLTGVDLRGKRLCHPGLKSGSKWNDLFAQYLEERLAPRNCEPELTVFEDRAKTSANFFGDSCKAGPWVEDGTEDIWLKNEYSKLCSICEMGDCGNSEKYRGSAGSLMCLTDGVGEVLWARYDDVKTYFKKFSSEGSNISPLDYSFLCEDGTLKPLDTSDPCLWLAMPWQVVAANRKSTNEVQKLFYDFGSSEWERNLVEVIESYLHFIVNLQVSKTPEDFLKGVPGYLSALEMSQGNCRPEHSVSLCTYSPADQSKCDWMAKAALSVALQPRLECVEAANVSSCIELVANGSLDVVVVPPDYAMDARTEYGLSTLFYEIPSQETEGYVLSAYAKENSTIKSLSDLSSKRACFTRVGGVGWNSALFTFKKIGLIDSSCRGKESLLNFFRDVCVVSSTGMDVPICCNRTQSGESDGARAINCLFEGGCDVAFVDTHTVQAQIGKFSEDAEKKEYKSKSLRAICPGRKSSNCWYWSYPNYLMFNSQASSVKFQEMSSLFTQIGEVFGRKSKADNRILEIFGPFSGLKNVLFKASESDGFRDRGVRLLLNYLPFQDSSVAFSKKVELEPPNDYLDVLESLDECSAADHVHGSLRFLFISFLLLVSYLY</sequence>
<dbReference type="AlphaFoldDB" id="A0AAW2HJ96"/>
<dbReference type="EMBL" id="JARGDH010000004">
    <property type="protein sequence ID" value="KAL0269817.1"/>
    <property type="molecule type" value="Genomic_DNA"/>
</dbReference>
<feature type="domain" description="Transferrin-like" evidence="1">
    <location>
        <begin position="259"/>
        <end position="593"/>
    </location>
</feature>
<reference evidence="2" key="1">
    <citation type="journal article" date="2024" name="Gigascience">
        <title>Chromosome-level genome of the poultry shaft louse Menopon gallinae provides insight into the host-switching and adaptive evolution of parasitic lice.</title>
        <authorList>
            <person name="Xu Y."/>
            <person name="Ma L."/>
            <person name="Liu S."/>
            <person name="Liang Y."/>
            <person name="Liu Q."/>
            <person name="He Z."/>
            <person name="Tian L."/>
            <person name="Duan Y."/>
            <person name="Cai W."/>
            <person name="Li H."/>
            <person name="Song F."/>
        </authorList>
    </citation>
    <scope>NUCLEOTIDE SEQUENCE</scope>
    <source>
        <strain evidence="2">Cailab_2023a</strain>
    </source>
</reference>
<dbReference type="GO" id="GO:0005615">
    <property type="term" value="C:extracellular space"/>
    <property type="evidence" value="ECO:0007669"/>
    <property type="project" value="TreeGrafter"/>
</dbReference>